<dbReference type="Gene3D" id="3.30.200.20">
    <property type="entry name" value="Phosphorylase Kinase, domain 1"/>
    <property type="match status" value="1"/>
</dbReference>
<evidence type="ECO:0000256" key="9">
    <source>
        <dbReference type="ARBA" id="ARBA00022777"/>
    </source>
</evidence>
<keyword evidence="6" id="KW-0808">Transferase</keyword>
<dbReference type="GO" id="GO:0005737">
    <property type="term" value="C:cytoplasm"/>
    <property type="evidence" value="ECO:0007669"/>
    <property type="project" value="TreeGrafter"/>
</dbReference>
<evidence type="ECO:0000256" key="8">
    <source>
        <dbReference type="ARBA" id="ARBA00022741"/>
    </source>
</evidence>
<evidence type="ECO:0000256" key="3">
    <source>
        <dbReference type="ARBA" id="ARBA00009985"/>
    </source>
</evidence>
<evidence type="ECO:0000256" key="1">
    <source>
        <dbReference type="ARBA" id="ARBA00001936"/>
    </source>
</evidence>
<sequence length="444" mass="48332">MRPDGEATIVYQKKQGYKMIRHYMMGDLLGEGQQGKVKEAIDSTSLRRVAIKIVNLRQLRKVCNGDSTAEEGVRRELSIHRKLKHPNVVELIEQFVLDEKQKLYAVLEYVPGGNLQDVTDELPDNVMPPRIASFLMRQLFVGLEYCHSQGVVHRDVKPSNVMVSTDGLLKITDFGVAEELQRYQDGDTTSKSRGSPAFQPPEVASGCQSFSGFKVDVWAAGVSLYLLMTGEVPFTGSSLINLFETIAKGEYIIPPRLQEQPELLSLVQGLLRVDHSSRLSVSEALNHPWLAEQERSQVWGHEERSLVQRTMHSLRSTAVLRAIARMYGEKFDDADDEGECTTVASAAFRSDGYDGLTAGSGPVGTSEIAARAGAHGSVVSSSTTAAEPAEKGVGRRAKSVTEAEVNHANSASSASSCGVECHQGMDGGSESWQGKDGSQDCALS</sequence>
<dbReference type="Gene3D" id="1.10.510.10">
    <property type="entry name" value="Transferase(Phosphotransferase) domain 1"/>
    <property type="match status" value="1"/>
</dbReference>
<keyword evidence="18" id="KW-1185">Reference proteome</keyword>
<dbReference type="PROSITE" id="PS50011">
    <property type="entry name" value="PROTEIN_KINASE_DOM"/>
    <property type="match status" value="1"/>
</dbReference>
<keyword evidence="9" id="KW-0418">Kinase</keyword>
<evidence type="ECO:0000256" key="7">
    <source>
        <dbReference type="ARBA" id="ARBA00022723"/>
    </source>
</evidence>
<dbReference type="GO" id="GO:0046872">
    <property type="term" value="F:metal ion binding"/>
    <property type="evidence" value="ECO:0007669"/>
    <property type="project" value="UniProtKB-KW"/>
</dbReference>
<evidence type="ECO:0000256" key="5">
    <source>
        <dbReference type="ARBA" id="ARBA00022527"/>
    </source>
</evidence>
<comment type="similarity">
    <text evidence="3">Belongs to the protein kinase superfamily. CAMK Ser/Thr protein kinase family. LKB1 subfamily.</text>
</comment>
<dbReference type="EMBL" id="JBGBPQ010000016">
    <property type="protein sequence ID" value="KAL1508692.1"/>
    <property type="molecule type" value="Genomic_DNA"/>
</dbReference>
<keyword evidence="7" id="KW-0479">Metal-binding</keyword>
<dbReference type="PROSITE" id="PS00108">
    <property type="entry name" value="PROTEIN_KINASE_ST"/>
    <property type="match status" value="1"/>
</dbReference>
<evidence type="ECO:0000256" key="6">
    <source>
        <dbReference type="ARBA" id="ARBA00022679"/>
    </source>
</evidence>
<evidence type="ECO:0000256" key="2">
    <source>
        <dbReference type="ARBA" id="ARBA00001946"/>
    </source>
</evidence>
<name>A0AB34IZV3_PRYPA</name>
<organism evidence="17 18">
    <name type="scientific">Prymnesium parvum</name>
    <name type="common">Toxic golden alga</name>
    <dbReference type="NCBI Taxonomy" id="97485"/>
    <lineage>
        <taxon>Eukaryota</taxon>
        <taxon>Haptista</taxon>
        <taxon>Haptophyta</taxon>
        <taxon>Prymnesiophyceae</taxon>
        <taxon>Prymnesiales</taxon>
        <taxon>Prymnesiaceae</taxon>
        <taxon>Prymnesium</taxon>
    </lineage>
</organism>
<protein>
    <recommendedName>
        <fullName evidence="4">non-specific serine/threonine protein kinase</fullName>
        <ecNumber evidence="4">2.7.11.1</ecNumber>
    </recommendedName>
</protein>
<keyword evidence="8" id="KW-0547">Nucleotide-binding</keyword>
<keyword evidence="12" id="KW-0464">Manganese</keyword>
<evidence type="ECO:0000259" key="16">
    <source>
        <dbReference type="PROSITE" id="PS50011"/>
    </source>
</evidence>
<feature type="domain" description="Protein kinase" evidence="16">
    <location>
        <begin position="23"/>
        <end position="290"/>
    </location>
</feature>
<dbReference type="GO" id="GO:0005524">
    <property type="term" value="F:ATP binding"/>
    <property type="evidence" value="ECO:0007669"/>
    <property type="project" value="UniProtKB-KW"/>
</dbReference>
<evidence type="ECO:0000256" key="14">
    <source>
        <dbReference type="ARBA" id="ARBA00048679"/>
    </source>
</evidence>
<comment type="catalytic activity">
    <reaction evidence="14">
        <text>L-seryl-[protein] + ATP = O-phospho-L-seryl-[protein] + ADP + H(+)</text>
        <dbReference type="Rhea" id="RHEA:17989"/>
        <dbReference type="Rhea" id="RHEA-COMP:9863"/>
        <dbReference type="Rhea" id="RHEA-COMP:11604"/>
        <dbReference type="ChEBI" id="CHEBI:15378"/>
        <dbReference type="ChEBI" id="CHEBI:29999"/>
        <dbReference type="ChEBI" id="CHEBI:30616"/>
        <dbReference type="ChEBI" id="CHEBI:83421"/>
        <dbReference type="ChEBI" id="CHEBI:456216"/>
        <dbReference type="EC" id="2.7.11.1"/>
    </reaction>
</comment>
<comment type="catalytic activity">
    <reaction evidence="13">
        <text>L-threonyl-[protein] + ATP = O-phospho-L-threonyl-[protein] + ADP + H(+)</text>
        <dbReference type="Rhea" id="RHEA:46608"/>
        <dbReference type="Rhea" id="RHEA-COMP:11060"/>
        <dbReference type="Rhea" id="RHEA-COMP:11605"/>
        <dbReference type="ChEBI" id="CHEBI:15378"/>
        <dbReference type="ChEBI" id="CHEBI:30013"/>
        <dbReference type="ChEBI" id="CHEBI:30616"/>
        <dbReference type="ChEBI" id="CHEBI:61977"/>
        <dbReference type="ChEBI" id="CHEBI:456216"/>
        <dbReference type="EC" id="2.7.11.1"/>
    </reaction>
</comment>
<dbReference type="GO" id="GO:0004674">
    <property type="term" value="F:protein serine/threonine kinase activity"/>
    <property type="evidence" value="ECO:0007669"/>
    <property type="project" value="UniProtKB-KW"/>
</dbReference>
<evidence type="ECO:0000256" key="13">
    <source>
        <dbReference type="ARBA" id="ARBA00047899"/>
    </source>
</evidence>
<evidence type="ECO:0000256" key="11">
    <source>
        <dbReference type="ARBA" id="ARBA00022842"/>
    </source>
</evidence>
<dbReference type="GO" id="GO:0035556">
    <property type="term" value="P:intracellular signal transduction"/>
    <property type="evidence" value="ECO:0007669"/>
    <property type="project" value="TreeGrafter"/>
</dbReference>
<keyword evidence="11" id="KW-0460">Magnesium</keyword>
<dbReference type="SMART" id="SM00220">
    <property type="entry name" value="S_TKc"/>
    <property type="match status" value="1"/>
</dbReference>
<dbReference type="FunFam" id="1.10.510.10:FF:000571">
    <property type="entry name" value="Maternal embryonic leucine zipper kinase"/>
    <property type="match status" value="1"/>
</dbReference>
<dbReference type="InterPro" id="IPR011009">
    <property type="entry name" value="Kinase-like_dom_sf"/>
</dbReference>
<dbReference type="SUPFAM" id="SSF56112">
    <property type="entry name" value="Protein kinase-like (PK-like)"/>
    <property type="match status" value="1"/>
</dbReference>
<evidence type="ECO:0000256" key="12">
    <source>
        <dbReference type="ARBA" id="ARBA00023211"/>
    </source>
</evidence>
<proteinExistence type="inferred from homology"/>
<keyword evidence="10" id="KW-0067">ATP-binding</keyword>
<dbReference type="AlphaFoldDB" id="A0AB34IZV3"/>
<evidence type="ECO:0000313" key="18">
    <source>
        <dbReference type="Proteomes" id="UP001515480"/>
    </source>
</evidence>
<comment type="cofactor">
    <cofactor evidence="2">
        <name>Mg(2+)</name>
        <dbReference type="ChEBI" id="CHEBI:18420"/>
    </cofactor>
</comment>
<reference evidence="17 18" key="1">
    <citation type="journal article" date="2024" name="Science">
        <title>Giant polyketide synthase enzymes in the biosynthesis of giant marine polyether toxins.</title>
        <authorList>
            <person name="Fallon T.R."/>
            <person name="Shende V.V."/>
            <person name="Wierzbicki I.H."/>
            <person name="Pendleton A.L."/>
            <person name="Watervoot N.F."/>
            <person name="Auber R.P."/>
            <person name="Gonzalez D.J."/>
            <person name="Wisecaver J.H."/>
            <person name="Moore B.S."/>
        </authorList>
    </citation>
    <scope>NUCLEOTIDE SEQUENCE [LARGE SCALE GENOMIC DNA]</scope>
    <source>
        <strain evidence="17 18">12B1</strain>
    </source>
</reference>
<comment type="caution">
    <text evidence="17">The sequence shown here is derived from an EMBL/GenBank/DDBJ whole genome shotgun (WGS) entry which is preliminary data.</text>
</comment>
<dbReference type="PANTHER" id="PTHR24346">
    <property type="entry name" value="MAP/MICROTUBULE AFFINITY-REGULATING KINASE"/>
    <property type="match status" value="1"/>
</dbReference>
<keyword evidence="5" id="KW-0723">Serine/threonine-protein kinase</keyword>
<dbReference type="Proteomes" id="UP001515480">
    <property type="component" value="Unassembled WGS sequence"/>
</dbReference>
<feature type="region of interest" description="Disordered" evidence="15">
    <location>
        <begin position="405"/>
        <end position="444"/>
    </location>
</feature>
<comment type="cofactor">
    <cofactor evidence="1">
        <name>Mn(2+)</name>
        <dbReference type="ChEBI" id="CHEBI:29035"/>
    </cofactor>
</comment>
<evidence type="ECO:0000313" key="17">
    <source>
        <dbReference type="EMBL" id="KAL1508692.1"/>
    </source>
</evidence>
<evidence type="ECO:0000256" key="10">
    <source>
        <dbReference type="ARBA" id="ARBA00022840"/>
    </source>
</evidence>
<accession>A0AB34IZV3</accession>
<dbReference type="InterPro" id="IPR000719">
    <property type="entry name" value="Prot_kinase_dom"/>
</dbReference>
<evidence type="ECO:0000256" key="15">
    <source>
        <dbReference type="SAM" id="MobiDB-lite"/>
    </source>
</evidence>
<dbReference type="InterPro" id="IPR008271">
    <property type="entry name" value="Ser/Thr_kinase_AS"/>
</dbReference>
<evidence type="ECO:0000256" key="4">
    <source>
        <dbReference type="ARBA" id="ARBA00012513"/>
    </source>
</evidence>
<dbReference type="EC" id="2.7.11.1" evidence="4"/>
<dbReference type="Pfam" id="PF00069">
    <property type="entry name" value="Pkinase"/>
    <property type="match status" value="1"/>
</dbReference>
<dbReference type="PANTHER" id="PTHR24346:SF94">
    <property type="entry name" value="NON-SPECIFIC SERINE_THREONINE PROTEIN KINASE"/>
    <property type="match status" value="1"/>
</dbReference>
<gene>
    <name evidence="17" type="ORF">AB1Y20_004787</name>
</gene>